<dbReference type="PIRSF" id="PIRSF007542">
    <property type="entry name" value="UCP007542"/>
    <property type="match status" value="1"/>
</dbReference>
<keyword evidence="1" id="KW-0472">Membrane</keyword>
<dbReference type="InterPro" id="IPR012037">
    <property type="entry name" value="Alpha/beta-hydrolase_fam"/>
</dbReference>
<protein>
    <recommendedName>
        <fullName evidence="6">Alpha/beta-hydrolase family protein</fullName>
    </recommendedName>
</protein>
<evidence type="ECO:0000259" key="3">
    <source>
        <dbReference type="Pfam" id="PF15420"/>
    </source>
</evidence>
<dbReference type="SUPFAM" id="SSF53474">
    <property type="entry name" value="alpha/beta-Hydrolases"/>
    <property type="match status" value="1"/>
</dbReference>
<accession>A0A517NTV2</accession>
<keyword evidence="1" id="KW-1133">Transmembrane helix</keyword>
<evidence type="ECO:0000313" key="5">
    <source>
        <dbReference type="Proteomes" id="UP000319817"/>
    </source>
</evidence>
<feature type="transmembrane region" description="Helical" evidence="1">
    <location>
        <begin position="167"/>
        <end position="188"/>
    </location>
</feature>
<dbReference type="InterPro" id="IPR027787">
    <property type="entry name" value="Alpha/beta-hydrolase_catalytic"/>
</dbReference>
<evidence type="ECO:0000313" key="4">
    <source>
        <dbReference type="EMBL" id="QDT10549.1"/>
    </source>
</evidence>
<dbReference type="InterPro" id="IPR029058">
    <property type="entry name" value="AB_hydrolase_fold"/>
</dbReference>
<dbReference type="Proteomes" id="UP000319817">
    <property type="component" value="Chromosome"/>
</dbReference>
<keyword evidence="1" id="KW-0812">Transmembrane</keyword>
<feature type="domain" description="Alpha/beta-hydrolase catalytic" evidence="2">
    <location>
        <begin position="261"/>
        <end position="550"/>
    </location>
</feature>
<feature type="transmembrane region" description="Helical" evidence="1">
    <location>
        <begin position="86"/>
        <end position="108"/>
    </location>
</feature>
<dbReference type="AlphaFoldDB" id="A0A517NTV2"/>
<dbReference type="RefSeq" id="WP_145418189.1">
    <property type="nucleotide sequence ID" value="NZ_CP036526.1"/>
</dbReference>
<dbReference type="InterPro" id="IPR027788">
    <property type="entry name" value="Alpha/beta-hydrolase_N_dom"/>
</dbReference>
<evidence type="ECO:0000259" key="2">
    <source>
        <dbReference type="Pfam" id="PF10081"/>
    </source>
</evidence>
<dbReference type="EMBL" id="CP036526">
    <property type="protein sequence ID" value="QDT10549.1"/>
    <property type="molecule type" value="Genomic_DNA"/>
</dbReference>
<reference evidence="4 5" key="1">
    <citation type="submission" date="2019-02" db="EMBL/GenBank/DDBJ databases">
        <title>Deep-cultivation of Planctomycetes and their phenomic and genomic characterization uncovers novel biology.</title>
        <authorList>
            <person name="Wiegand S."/>
            <person name="Jogler M."/>
            <person name="Boedeker C."/>
            <person name="Pinto D."/>
            <person name="Vollmers J."/>
            <person name="Rivas-Marin E."/>
            <person name="Kohn T."/>
            <person name="Peeters S.H."/>
            <person name="Heuer A."/>
            <person name="Rast P."/>
            <person name="Oberbeckmann S."/>
            <person name="Bunk B."/>
            <person name="Jeske O."/>
            <person name="Meyerdierks A."/>
            <person name="Storesund J.E."/>
            <person name="Kallscheuer N."/>
            <person name="Luecker S."/>
            <person name="Lage O.M."/>
            <person name="Pohl T."/>
            <person name="Merkel B.J."/>
            <person name="Hornburger P."/>
            <person name="Mueller R.-W."/>
            <person name="Bruemmer F."/>
            <person name="Labrenz M."/>
            <person name="Spormann A.M."/>
            <person name="Op den Camp H."/>
            <person name="Overmann J."/>
            <person name="Amann R."/>
            <person name="Jetten M.S.M."/>
            <person name="Mascher T."/>
            <person name="Medema M.H."/>
            <person name="Devos D.P."/>
            <person name="Kaster A.-K."/>
            <person name="Ovreas L."/>
            <person name="Rohde M."/>
            <person name="Galperin M.Y."/>
            <person name="Jogler C."/>
        </authorList>
    </citation>
    <scope>NUCLEOTIDE SEQUENCE [LARGE SCALE GENOMIC DNA]</scope>
    <source>
        <strain evidence="4 5">K23_9</strain>
    </source>
</reference>
<name>A0A517NTV2_9BACT</name>
<feature type="transmembrane region" description="Helical" evidence="1">
    <location>
        <begin position="51"/>
        <end position="74"/>
    </location>
</feature>
<gene>
    <name evidence="4" type="ORF">K239x_25060</name>
</gene>
<dbReference type="OrthoDB" id="4397445at2"/>
<dbReference type="Pfam" id="PF10081">
    <property type="entry name" value="Abhydrolase_9"/>
    <property type="match status" value="1"/>
</dbReference>
<proteinExistence type="predicted"/>
<organism evidence="4 5">
    <name type="scientific">Stieleria marina</name>
    <dbReference type="NCBI Taxonomy" id="1930275"/>
    <lineage>
        <taxon>Bacteria</taxon>
        <taxon>Pseudomonadati</taxon>
        <taxon>Planctomycetota</taxon>
        <taxon>Planctomycetia</taxon>
        <taxon>Pirellulales</taxon>
        <taxon>Pirellulaceae</taxon>
        <taxon>Stieleria</taxon>
    </lineage>
</organism>
<feature type="transmembrane region" description="Helical" evidence="1">
    <location>
        <begin position="128"/>
        <end position="155"/>
    </location>
</feature>
<dbReference type="Pfam" id="PF15420">
    <property type="entry name" value="Abhydrolase_9_N"/>
    <property type="match status" value="1"/>
</dbReference>
<sequence length="562" mass="62275">MKSSKIRSALTRWASRLVASFSVVSSALGLQFFSASLTPSLLPRPPVLQGILGGVSLIVGYAIAKTLIALWRFMQLREFGQVTARRISLALLVGMGLATALTLSRMTVWQNSIRERMQMPDVDSSYPLSVLATSIVVGIVLLLLGRAIWMMIHAFSVRLRSIMPPRVALVVSAVVLGFALLSLVNGLVVKTALRGMDEAFAAIDQATYDELLQPVDSLESGSEESLIRWSDIGKNGKVFVSDGPSRVEIEELTARPAMKPIRVYAGYNTSDSLDQRAETALEELIRVRGFERKVLVIATPTGTGWLDPSSVDPLEYLHNGNIATVSMQYSYLPSWLTIMVDPDRSRHAAKALFRHVYSHWSSLDQKTRPKLYLFGLSLGSLGSEAALDFYNLIGDPIDGAVLSGPPFPSTMWPELVRDREPGTPAWLPRFRDGELIRFMDGKESSAEEPHADWGVMRIVYLQHGSDPMVWFSPSLAWHQPAWLLGERAPDVSPYFRWFPVVTFLQVGFDVPLATSAPLGYAHNYSPSEYIDAWVEVTSPAKWTVEDTDKLKAKYADFDPSPI</sequence>
<keyword evidence="5" id="KW-1185">Reference proteome</keyword>
<feature type="domain" description="Alpha/beta-hydrolase N-terminal" evidence="3">
    <location>
        <begin position="37"/>
        <end position="244"/>
    </location>
</feature>
<evidence type="ECO:0008006" key="6">
    <source>
        <dbReference type="Google" id="ProtNLM"/>
    </source>
</evidence>
<evidence type="ECO:0000256" key="1">
    <source>
        <dbReference type="SAM" id="Phobius"/>
    </source>
</evidence>